<feature type="domain" description="Acyltransferase 3" evidence="2">
    <location>
        <begin position="12"/>
        <end position="412"/>
    </location>
</feature>
<evidence type="ECO:0000259" key="2">
    <source>
        <dbReference type="Pfam" id="PF01757"/>
    </source>
</evidence>
<proteinExistence type="predicted"/>
<feature type="transmembrane region" description="Helical" evidence="1">
    <location>
        <begin position="184"/>
        <end position="203"/>
    </location>
</feature>
<organism evidence="3 4">
    <name type="scientific">Aspergillus nanangensis</name>
    <dbReference type="NCBI Taxonomy" id="2582783"/>
    <lineage>
        <taxon>Eukaryota</taxon>
        <taxon>Fungi</taxon>
        <taxon>Dikarya</taxon>
        <taxon>Ascomycota</taxon>
        <taxon>Pezizomycotina</taxon>
        <taxon>Eurotiomycetes</taxon>
        <taxon>Eurotiomycetidae</taxon>
        <taxon>Eurotiales</taxon>
        <taxon>Aspergillaceae</taxon>
        <taxon>Aspergillus</taxon>
        <taxon>Aspergillus subgen. Circumdati</taxon>
    </lineage>
</organism>
<keyword evidence="1" id="KW-0472">Membrane</keyword>
<feature type="transmembrane region" description="Helical" evidence="1">
    <location>
        <begin position="12"/>
        <end position="30"/>
    </location>
</feature>
<feature type="transmembrane region" description="Helical" evidence="1">
    <location>
        <begin position="209"/>
        <end position="237"/>
    </location>
</feature>
<feature type="transmembrane region" description="Helical" evidence="1">
    <location>
        <begin position="108"/>
        <end position="131"/>
    </location>
</feature>
<feature type="transmembrane region" description="Helical" evidence="1">
    <location>
        <begin position="392"/>
        <end position="417"/>
    </location>
</feature>
<dbReference type="Pfam" id="PF01757">
    <property type="entry name" value="Acyl_transf_3"/>
    <property type="match status" value="1"/>
</dbReference>
<dbReference type="EMBL" id="VCAU01000005">
    <property type="protein sequence ID" value="KAF9894048.1"/>
    <property type="molecule type" value="Genomic_DNA"/>
</dbReference>
<gene>
    <name evidence="3" type="ORF">FE257_009021</name>
</gene>
<dbReference type="InterPro" id="IPR002656">
    <property type="entry name" value="Acyl_transf_3_dom"/>
</dbReference>
<dbReference type="PANTHER" id="PTHR23028:SF134">
    <property type="entry name" value="PUTATIVE (AFU_ORTHOLOGUE AFUA_4G08520)-RELATED"/>
    <property type="match status" value="1"/>
</dbReference>
<accession>A0AAD4CYC9</accession>
<evidence type="ECO:0000313" key="3">
    <source>
        <dbReference type="EMBL" id="KAF9894048.1"/>
    </source>
</evidence>
<keyword evidence="4" id="KW-1185">Reference proteome</keyword>
<keyword evidence="1" id="KW-0812">Transmembrane</keyword>
<dbReference type="Proteomes" id="UP001194746">
    <property type="component" value="Unassembled WGS sequence"/>
</dbReference>
<dbReference type="GO" id="GO:0016747">
    <property type="term" value="F:acyltransferase activity, transferring groups other than amino-acyl groups"/>
    <property type="evidence" value="ECO:0007669"/>
    <property type="project" value="InterPro"/>
</dbReference>
<evidence type="ECO:0000256" key="1">
    <source>
        <dbReference type="SAM" id="Phobius"/>
    </source>
</evidence>
<name>A0AAD4CYC9_ASPNN</name>
<reference evidence="3" key="1">
    <citation type="journal article" date="2019" name="Beilstein J. Org. Chem.">
        <title>Nanangenines: drimane sesquiterpenoids as the dominant metabolite cohort of a novel Australian fungus, Aspergillus nanangensis.</title>
        <authorList>
            <person name="Lacey H.J."/>
            <person name="Gilchrist C.L.M."/>
            <person name="Crombie A."/>
            <person name="Kalaitzis J.A."/>
            <person name="Vuong D."/>
            <person name="Rutledge P.J."/>
            <person name="Turner P."/>
            <person name="Pitt J.I."/>
            <person name="Lacey E."/>
            <person name="Chooi Y.H."/>
            <person name="Piggott A.M."/>
        </authorList>
    </citation>
    <scope>NUCLEOTIDE SEQUENCE</scope>
    <source>
        <strain evidence="3">MST-FP2251</strain>
    </source>
</reference>
<protein>
    <recommendedName>
        <fullName evidence="2">Acyltransferase 3 domain-containing protein</fullName>
    </recommendedName>
</protein>
<evidence type="ECO:0000313" key="4">
    <source>
        <dbReference type="Proteomes" id="UP001194746"/>
    </source>
</evidence>
<sequence length="438" mass="49164">MIPGPNKNGRQSWLDGLRGIAAVIVAWFHFTVGEMQVPFRLFGEEPAEQNRYFIQLPPFRILFAGQAMVSLFFVISGYSVPIAIIRLRGQKGNAEFYRKITSSVVRRGFRLYMPVLVLCIISHLLFFVGAYHFVFGEGEGCAGAEPWSNGLSHFKCFILSILSTLQLAGPYYTGGLNSQLWTMFVELKGSLAIYLTLLALVSASSRTRAITIACFASVFVFFGMHQFFCFFAGLLFAELDTMSSISPGSTLPTMDIQKSSKTRSRLNQAVILAVFALGTYLLCLPYNDDFPSDYWFPSDIDILPFWEGRSIRIYSWYSIGAVMLVGAIRHLTTIKNLLQTSLCRFLGEISFSLYLLHQTVIRVFRNPILQFVCWKLFGMGFRPTRDDEAGGYVYFLSWAVAAGVIGPVLVVSATFMARVIDRRSIALAYQVEERLLGS</sequence>
<dbReference type="InterPro" id="IPR050879">
    <property type="entry name" value="Acyltransferase_3"/>
</dbReference>
<dbReference type="PANTHER" id="PTHR23028">
    <property type="entry name" value="ACETYLTRANSFERASE"/>
    <property type="match status" value="1"/>
</dbReference>
<comment type="caution">
    <text evidence="3">The sequence shown here is derived from an EMBL/GenBank/DDBJ whole genome shotgun (WGS) entry which is preliminary data.</text>
</comment>
<feature type="transmembrane region" description="Helical" evidence="1">
    <location>
        <begin position="266"/>
        <end position="287"/>
    </location>
</feature>
<reference evidence="3" key="2">
    <citation type="submission" date="2020-02" db="EMBL/GenBank/DDBJ databases">
        <authorList>
            <person name="Gilchrist C.L.M."/>
            <person name="Chooi Y.-H."/>
        </authorList>
    </citation>
    <scope>NUCLEOTIDE SEQUENCE</scope>
    <source>
        <strain evidence="3">MST-FP2251</strain>
    </source>
</reference>
<feature type="transmembrane region" description="Helical" evidence="1">
    <location>
        <begin position="313"/>
        <end position="332"/>
    </location>
</feature>
<feature type="transmembrane region" description="Helical" evidence="1">
    <location>
        <begin position="61"/>
        <end position="87"/>
    </location>
</feature>
<dbReference type="AlphaFoldDB" id="A0AAD4CYC9"/>
<keyword evidence="1" id="KW-1133">Transmembrane helix</keyword>